<evidence type="ECO:0000256" key="15">
    <source>
        <dbReference type="PIRSR" id="PIRSR611782-2"/>
    </source>
</evidence>
<evidence type="ECO:0000256" key="10">
    <source>
        <dbReference type="ARBA" id="ARBA00022801"/>
    </source>
</evidence>
<dbReference type="SMART" id="SM00228">
    <property type="entry name" value="PDZ"/>
    <property type="match status" value="2"/>
</dbReference>
<keyword evidence="17" id="KW-0812">Transmembrane</keyword>
<dbReference type="PANTHER" id="PTHR22939">
    <property type="entry name" value="SERINE PROTEASE FAMILY S1C HTRA-RELATED"/>
    <property type="match status" value="1"/>
</dbReference>
<dbReference type="RefSeq" id="WP_086468943.1">
    <property type="nucleotide sequence ID" value="NZ_FXWK01000001.1"/>
</dbReference>
<dbReference type="PROSITE" id="PS50106">
    <property type="entry name" value="PDZ"/>
    <property type="match status" value="2"/>
</dbReference>
<dbReference type="InterPro" id="IPR011782">
    <property type="entry name" value="Pept_S1C_Do"/>
</dbReference>
<feature type="domain" description="PDZ" evidence="18">
    <location>
        <begin position="418"/>
        <end position="500"/>
    </location>
</feature>
<dbReference type="PRINTS" id="PR00834">
    <property type="entry name" value="PROTEASES2C"/>
</dbReference>
<dbReference type="CDD" id="cd10839">
    <property type="entry name" value="cpPDZ1_DegP-like"/>
    <property type="match status" value="1"/>
</dbReference>
<dbReference type="PANTHER" id="PTHR22939:SF130">
    <property type="entry name" value="PERIPLASMIC SERINE ENDOPROTEASE DEGP-LIKE-RELATED"/>
    <property type="match status" value="1"/>
</dbReference>
<dbReference type="GO" id="GO:0006508">
    <property type="term" value="P:proteolysis"/>
    <property type="evidence" value="ECO:0007669"/>
    <property type="project" value="UniProtKB-KW"/>
</dbReference>
<dbReference type="Gene3D" id="2.40.10.120">
    <property type="match status" value="1"/>
</dbReference>
<reference evidence="20" key="1">
    <citation type="submission" date="2017-04" db="EMBL/GenBank/DDBJ databases">
        <authorList>
            <person name="Varghese N."/>
            <person name="Submissions S."/>
        </authorList>
    </citation>
    <scope>NUCLEOTIDE SEQUENCE [LARGE SCALE GENOMIC DNA]</scope>
</reference>
<feature type="region of interest" description="Disordered" evidence="16">
    <location>
        <begin position="407"/>
        <end position="432"/>
    </location>
</feature>
<dbReference type="EMBL" id="FXWK01000001">
    <property type="protein sequence ID" value="SMQ61192.1"/>
    <property type="molecule type" value="Genomic_DNA"/>
</dbReference>
<feature type="binding site" evidence="15">
    <location>
        <position position="184"/>
    </location>
    <ligand>
        <name>substrate</name>
    </ligand>
</feature>
<dbReference type="Pfam" id="PF13365">
    <property type="entry name" value="Trypsin_2"/>
    <property type="match status" value="1"/>
</dbReference>
<comment type="subcellular location">
    <subcellularLocation>
        <location evidence="2">Periplasm</location>
    </subcellularLocation>
</comment>
<feature type="compositionally biased region" description="Gly residues" evidence="16">
    <location>
        <begin position="112"/>
        <end position="127"/>
    </location>
</feature>
<gene>
    <name evidence="19" type="ORF">SAMN06295905_0486</name>
</gene>
<keyword evidence="17" id="KW-1133">Transmembrane helix</keyword>
<feature type="region of interest" description="Disordered" evidence="16">
    <location>
        <begin position="109"/>
        <end position="130"/>
    </location>
</feature>
<feature type="binding site" evidence="15">
    <location>
        <position position="76"/>
    </location>
    <ligand>
        <name>substrate</name>
    </ligand>
</feature>
<evidence type="ECO:0000259" key="18">
    <source>
        <dbReference type="PROSITE" id="PS50106"/>
    </source>
</evidence>
<feature type="binding site" evidence="15">
    <location>
        <begin position="254"/>
        <end position="256"/>
    </location>
    <ligand>
        <name>substrate</name>
    </ligand>
</feature>
<feature type="active site" description="Charge relay system" evidence="14">
    <location>
        <position position="184"/>
    </location>
</feature>
<evidence type="ECO:0000256" key="14">
    <source>
        <dbReference type="PIRSR" id="PIRSR611782-1"/>
    </source>
</evidence>
<dbReference type="SUPFAM" id="SSF50494">
    <property type="entry name" value="Trypsin-like serine proteases"/>
    <property type="match status" value="1"/>
</dbReference>
<dbReference type="OrthoDB" id="7358927at2"/>
<keyword evidence="12" id="KW-0346">Stress response</keyword>
<evidence type="ECO:0000256" key="1">
    <source>
        <dbReference type="ARBA" id="ARBA00001772"/>
    </source>
</evidence>
<feature type="transmembrane region" description="Helical" evidence="17">
    <location>
        <begin position="12"/>
        <end position="33"/>
    </location>
</feature>
<keyword evidence="20" id="KW-1185">Reference proteome</keyword>
<evidence type="ECO:0000256" key="11">
    <source>
        <dbReference type="ARBA" id="ARBA00022825"/>
    </source>
</evidence>
<dbReference type="InterPro" id="IPR001940">
    <property type="entry name" value="Peptidase_S1C"/>
</dbReference>
<feature type="active site" description="Charge relay system" evidence="14">
    <location>
        <position position="256"/>
    </location>
</feature>
<keyword evidence="11" id="KW-0720">Serine protease</keyword>
<keyword evidence="17" id="KW-0472">Membrane</keyword>
<dbReference type="InterPro" id="IPR036034">
    <property type="entry name" value="PDZ_sf"/>
</dbReference>
<organism evidence="19 20">
    <name type="scientific">Devosia lucknowensis</name>
    <dbReference type="NCBI Taxonomy" id="1096929"/>
    <lineage>
        <taxon>Bacteria</taxon>
        <taxon>Pseudomonadati</taxon>
        <taxon>Pseudomonadota</taxon>
        <taxon>Alphaproteobacteria</taxon>
        <taxon>Hyphomicrobiales</taxon>
        <taxon>Devosiaceae</taxon>
        <taxon>Devosia</taxon>
    </lineage>
</organism>
<dbReference type="SUPFAM" id="SSF50156">
    <property type="entry name" value="PDZ domain-like"/>
    <property type="match status" value="2"/>
</dbReference>
<feature type="active site" description="Charge relay system" evidence="14">
    <location>
        <position position="154"/>
    </location>
</feature>
<keyword evidence="10" id="KW-0378">Hydrolase</keyword>
<evidence type="ECO:0000256" key="4">
    <source>
        <dbReference type="ARBA" id="ARBA00013035"/>
    </source>
</evidence>
<keyword evidence="6 19" id="KW-0645">Protease</keyword>
<comment type="similarity">
    <text evidence="3">Belongs to the peptidase S1C family.</text>
</comment>
<evidence type="ECO:0000256" key="17">
    <source>
        <dbReference type="SAM" id="Phobius"/>
    </source>
</evidence>
<dbReference type="GO" id="GO:0004252">
    <property type="term" value="F:serine-type endopeptidase activity"/>
    <property type="evidence" value="ECO:0007669"/>
    <property type="project" value="InterPro"/>
</dbReference>
<evidence type="ECO:0000256" key="3">
    <source>
        <dbReference type="ARBA" id="ARBA00010541"/>
    </source>
</evidence>
<feature type="binding site" evidence="15">
    <location>
        <position position="154"/>
    </location>
    <ligand>
        <name>substrate</name>
    </ligand>
</feature>
<accession>A0A1Y6EKW0</accession>
<name>A0A1Y6EKW0_9HYPH</name>
<evidence type="ECO:0000256" key="8">
    <source>
        <dbReference type="ARBA" id="ARBA00022737"/>
    </source>
</evidence>
<evidence type="ECO:0000256" key="5">
    <source>
        <dbReference type="ARBA" id="ARBA00013958"/>
    </source>
</evidence>
<feature type="domain" description="PDZ" evidence="18">
    <location>
        <begin position="300"/>
        <end position="391"/>
    </location>
</feature>
<dbReference type="Proteomes" id="UP000194474">
    <property type="component" value="Unassembled WGS sequence"/>
</dbReference>
<evidence type="ECO:0000313" key="20">
    <source>
        <dbReference type="Proteomes" id="UP000194474"/>
    </source>
</evidence>
<dbReference type="Gene3D" id="2.30.42.10">
    <property type="match status" value="2"/>
</dbReference>
<evidence type="ECO:0000256" key="13">
    <source>
        <dbReference type="ARBA" id="ARBA00032850"/>
    </source>
</evidence>
<dbReference type="InterPro" id="IPR009003">
    <property type="entry name" value="Peptidase_S1_PA"/>
</dbReference>
<proteinExistence type="inferred from homology"/>
<evidence type="ECO:0000256" key="9">
    <source>
        <dbReference type="ARBA" id="ARBA00022764"/>
    </source>
</evidence>
<keyword evidence="9" id="KW-0574">Periplasm</keyword>
<evidence type="ECO:0000313" key="19">
    <source>
        <dbReference type="EMBL" id="SMQ61192.1"/>
    </source>
</evidence>
<dbReference type="NCBIfam" id="TIGR02037">
    <property type="entry name" value="degP_htrA_DO"/>
    <property type="match status" value="1"/>
</dbReference>
<keyword evidence="7" id="KW-0732">Signal</keyword>
<dbReference type="Pfam" id="PF13180">
    <property type="entry name" value="PDZ_2"/>
    <property type="match status" value="2"/>
</dbReference>
<protein>
    <recommendedName>
        <fullName evidence="5">Probable periplasmic serine endoprotease DegP-like</fullName>
        <ecNumber evidence="4">3.4.21.107</ecNumber>
    </recommendedName>
    <alternativeName>
        <fullName evidence="13">Protease Do</fullName>
    </alternativeName>
</protein>
<dbReference type="AlphaFoldDB" id="A0A1Y6EKW0"/>
<comment type="catalytic activity">
    <reaction evidence="1">
        <text>Acts on substrates that are at least partially unfolded. The cleavage site P1 residue is normally between a pair of hydrophobic residues, such as Val-|-Val.</text>
        <dbReference type="EC" id="3.4.21.107"/>
    </reaction>
</comment>
<dbReference type="EC" id="3.4.21.107" evidence="4"/>
<dbReference type="GO" id="GO:0042597">
    <property type="term" value="C:periplasmic space"/>
    <property type="evidence" value="ECO:0007669"/>
    <property type="project" value="UniProtKB-SubCell"/>
</dbReference>
<evidence type="ECO:0000256" key="12">
    <source>
        <dbReference type="ARBA" id="ARBA00023016"/>
    </source>
</evidence>
<evidence type="ECO:0000256" key="16">
    <source>
        <dbReference type="SAM" id="MobiDB-lite"/>
    </source>
</evidence>
<evidence type="ECO:0000256" key="6">
    <source>
        <dbReference type="ARBA" id="ARBA00022670"/>
    </source>
</evidence>
<evidence type="ECO:0000256" key="7">
    <source>
        <dbReference type="ARBA" id="ARBA00022729"/>
    </source>
</evidence>
<keyword evidence="8" id="KW-0677">Repeat</keyword>
<sequence length="511" mass="52599">MRSTVLSRTRRWLGASALALMVGVGGVSTAFVLTGQAANAQVQNAAQIVVPQATVQQGFADLVEAVKPAVVSILVEAEAPSRQVQSGGRNFEFNFPDLPEDHPFRDFFDQFGPGGQGGPGGPGGPGGQERPRHFMAAGSGFIISADGYVVTNNHVVEDATKVTVVFDDGSEHVAEVVGTDERTDLAVLKIEGEDLPFVTFEEQASRVGDWVVAVGNPFGLGGTVTVGVISGAGRDIGGSNYGDFLQIDAAVNTGNSGGPAFNTNGEVVGVNTAIYSPNGGNVGIAFAIPAHTVKQIVNQLINDGTVTRGYLGVSIQDVSKDIADSVGLPSARGAIVREPTEDGPAGAAGVKSGDIITKVDGDDISDALDLSRTIASKAPDSTVELTIWRDGAETTVSVKLQQLDETAAAQNPDQPVPPVPVPESATSLGMTLVPNGDGSGGLLIQNVDQDSTAAQRGISTGDVIQEVDNQAVTTPGEFDQAIAGVKEKGLNTALIKIARDGEARFIGLPIE</sequence>
<dbReference type="FunFam" id="2.40.10.120:FF:000007">
    <property type="entry name" value="Periplasmic serine endoprotease DegP-like"/>
    <property type="match status" value="1"/>
</dbReference>
<evidence type="ECO:0000256" key="2">
    <source>
        <dbReference type="ARBA" id="ARBA00004418"/>
    </source>
</evidence>
<dbReference type="InterPro" id="IPR001478">
    <property type="entry name" value="PDZ"/>
</dbReference>